<dbReference type="InterPro" id="IPR004358">
    <property type="entry name" value="Sig_transdc_His_kin-like_C"/>
</dbReference>
<dbReference type="CDD" id="cd00082">
    <property type="entry name" value="HisKA"/>
    <property type="match status" value="1"/>
</dbReference>
<dbReference type="Gene3D" id="3.30.450.40">
    <property type="match status" value="1"/>
</dbReference>
<evidence type="ECO:0000313" key="18">
    <source>
        <dbReference type="EMBL" id="MCK9688884.1"/>
    </source>
</evidence>
<evidence type="ECO:0000256" key="9">
    <source>
        <dbReference type="ARBA" id="ARBA00058004"/>
    </source>
</evidence>
<feature type="domain" description="PAC" evidence="17">
    <location>
        <begin position="387"/>
        <end position="440"/>
    </location>
</feature>
<dbReference type="Pfam" id="PF08448">
    <property type="entry name" value="PAS_4"/>
    <property type="match status" value="2"/>
</dbReference>
<feature type="transmembrane region" description="Helical" evidence="12">
    <location>
        <begin position="275"/>
        <end position="298"/>
    </location>
</feature>
<dbReference type="CDD" id="cd13706">
    <property type="entry name" value="PBP2_HisK_like_1"/>
    <property type="match status" value="1"/>
</dbReference>
<feature type="modified residue" description="4-aspartylphosphate" evidence="11">
    <location>
        <position position="1192"/>
    </location>
</feature>
<dbReference type="NCBIfam" id="TIGR00229">
    <property type="entry name" value="sensory_box"/>
    <property type="match status" value="2"/>
</dbReference>
<proteinExistence type="predicted"/>
<dbReference type="PANTHER" id="PTHR45339:SF1">
    <property type="entry name" value="HYBRID SIGNAL TRANSDUCTION HISTIDINE KINASE J"/>
    <property type="match status" value="1"/>
</dbReference>
<dbReference type="GO" id="GO:0000155">
    <property type="term" value="F:phosphorelay sensor kinase activity"/>
    <property type="evidence" value="ECO:0007669"/>
    <property type="project" value="InterPro"/>
</dbReference>
<keyword evidence="3 11" id="KW-0597">Phosphoprotein</keyword>
<keyword evidence="5 13" id="KW-0732">Signal</keyword>
<dbReference type="InterPro" id="IPR000014">
    <property type="entry name" value="PAS"/>
</dbReference>
<reference evidence="18" key="1">
    <citation type="submission" date="2021-11" db="EMBL/GenBank/DDBJ databases">
        <title>BS-T2-15 a new species belonging to the Comamonadaceae family isolated from the soil of a French oak forest.</title>
        <authorList>
            <person name="Mieszkin S."/>
            <person name="Alain K."/>
        </authorList>
    </citation>
    <scope>NUCLEOTIDE SEQUENCE</scope>
    <source>
        <strain evidence="18">BS-T2-15</strain>
    </source>
</reference>
<dbReference type="RefSeq" id="WP_275684922.1">
    <property type="nucleotide sequence ID" value="NZ_JAJLJH010000010.1"/>
</dbReference>
<dbReference type="EMBL" id="JAJLJH010000010">
    <property type="protein sequence ID" value="MCK9688884.1"/>
    <property type="molecule type" value="Genomic_DNA"/>
</dbReference>
<evidence type="ECO:0000313" key="19">
    <source>
        <dbReference type="Proteomes" id="UP001139353"/>
    </source>
</evidence>
<dbReference type="PROSITE" id="PS50110">
    <property type="entry name" value="RESPONSE_REGULATORY"/>
    <property type="match status" value="1"/>
</dbReference>
<dbReference type="SUPFAM" id="SSF47384">
    <property type="entry name" value="Homodimeric domain of signal transducing histidine kinase"/>
    <property type="match status" value="1"/>
</dbReference>
<evidence type="ECO:0000259" key="14">
    <source>
        <dbReference type="PROSITE" id="PS50109"/>
    </source>
</evidence>
<dbReference type="PRINTS" id="PR00344">
    <property type="entry name" value="BCTRLSENSOR"/>
</dbReference>
<feature type="domain" description="Histidine kinase" evidence="14">
    <location>
        <begin position="895"/>
        <end position="1115"/>
    </location>
</feature>
<name>A0A9X1YLQ5_9BURK</name>
<keyword evidence="12" id="KW-0472">Membrane</keyword>
<dbReference type="Proteomes" id="UP001139353">
    <property type="component" value="Unassembled WGS sequence"/>
</dbReference>
<evidence type="ECO:0000256" key="13">
    <source>
        <dbReference type="SAM" id="SignalP"/>
    </source>
</evidence>
<dbReference type="SUPFAM" id="SSF55781">
    <property type="entry name" value="GAF domain-like"/>
    <property type="match status" value="1"/>
</dbReference>
<dbReference type="InterPro" id="IPR035965">
    <property type="entry name" value="PAS-like_dom_sf"/>
</dbReference>
<comment type="caution">
    <text evidence="18">The sequence shown here is derived from an EMBL/GenBank/DDBJ whole genome shotgun (WGS) entry which is preliminary data.</text>
</comment>
<dbReference type="InterPro" id="IPR003594">
    <property type="entry name" value="HATPase_dom"/>
</dbReference>
<evidence type="ECO:0000256" key="1">
    <source>
        <dbReference type="ARBA" id="ARBA00000085"/>
    </source>
</evidence>
<feature type="domain" description="Response regulatory" evidence="15">
    <location>
        <begin position="1140"/>
        <end position="1257"/>
    </location>
</feature>
<dbReference type="Pfam" id="PF00072">
    <property type="entry name" value="Response_reg"/>
    <property type="match status" value="1"/>
</dbReference>
<dbReference type="InterPro" id="IPR000700">
    <property type="entry name" value="PAS-assoc_C"/>
</dbReference>
<dbReference type="InterPro" id="IPR011006">
    <property type="entry name" value="CheY-like_superfamily"/>
</dbReference>
<dbReference type="Gene3D" id="1.10.287.130">
    <property type="match status" value="1"/>
</dbReference>
<feature type="chain" id="PRO_5040960835" description="Virulence sensor protein BvgS" evidence="13">
    <location>
        <begin position="23"/>
        <end position="1258"/>
    </location>
</feature>
<keyword evidence="8" id="KW-0843">Virulence</keyword>
<feature type="signal peptide" evidence="13">
    <location>
        <begin position="1"/>
        <end position="22"/>
    </location>
</feature>
<dbReference type="InterPro" id="IPR005467">
    <property type="entry name" value="His_kinase_dom"/>
</dbReference>
<dbReference type="InterPro" id="IPR001789">
    <property type="entry name" value="Sig_transdc_resp-reg_receiver"/>
</dbReference>
<dbReference type="InterPro" id="IPR029016">
    <property type="entry name" value="GAF-like_dom_sf"/>
</dbReference>
<dbReference type="SMART" id="SM00065">
    <property type="entry name" value="GAF"/>
    <property type="match status" value="1"/>
</dbReference>
<evidence type="ECO:0000259" key="16">
    <source>
        <dbReference type="PROSITE" id="PS50112"/>
    </source>
</evidence>
<accession>A0A9X1YLQ5</accession>
<comment type="catalytic activity">
    <reaction evidence="1">
        <text>ATP + protein L-histidine = ADP + protein N-phospho-L-histidine.</text>
        <dbReference type="EC" id="2.7.13.3"/>
    </reaction>
</comment>
<evidence type="ECO:0000256" key="7">
    <source>
        <dbReference type="ARBA" id="ARBA00023012"/>
    </source>
</evidence>
<evidence type="ECO:0000256" key="8">
    <source>
        <dbReference type="ARBA" id="ARBA00023026"/>
    </source>
</evidence>
<dbReference type="PROSITE" id="PS50109">
    <property type="entry name" value="HIS_KIN"/>
    <property type="match status" value="1"/>
</dbReference>
<evidence type="ECO:0000256" key="12">
    <source>
        <dbReference type="SAM" id="Phobius"/>
    </source>
</evidence>
<organism evidence="18 19">
    <name type="scientific">Scleromatobacter humisilvae</name>
    <dbReference type="NCBI Taxonomy" id="2897159"/>
    <lineage>
        <taxon>Bacteria</taxon>
        <taxon>Pseudomonadati</taxon>
        <taxon>Pseudomonadota</taxon>
        <taxon>Betaproteobacteria</taxon>
        <taxon>Burkholderiales</taxon>
        <taxon>Sphaerotilaceae</taxon>
        <taxon>Scleromatobacter</taxon>
    </lineage>
</organism>
<dbReference type="InterPro" id="IPR036890">
    <property type="entry name" value="HATPase_C_sf"/>
</dbReference>
<dbReference type="Gene3D" id="3.40.50.2300">
    <property type="match status" value="1"/>
</dbReference>
<keyword evidence="4" id="KW-0808">Transferase</keyword>
<dbReference type="Gene3D" id="3.30.450.20">
    <property type="entry name" value="PAS domain"/>
    <property type="match status" value="3"/>
</dbReference>
<keyword evidence="19" id="KW-1185">Reference proteome</keyword>
<dbReference type="Pfam" id="PF02518">
    <property type="entry name" value="HATPase_c"/>
    <property type="match status" value="1"/>
</dbReference>
<dbReference type="AlphaFoldDB" id="A0A9X1YLQ5"/>
<dbReference type="EC" id="2.7.13.3" evidence="2"/>
<protein>
    <recommendedName>
        <fullName evidence="10">Virulence sensor protein BvgS</fullName>
        <ecNumber evidence="2">2.7.13.3</ecNumber>
    </recommendedName>
</protein>
<dbReference type="SUPFAM" id="SSF55874">
    <property type="entry name" value="ATPase domain of HSP90 chaperone/DNA topoisomerase II/histidine kinase"/>
    <property type="match status" value="1"/>
</dbReference>
<feature type="domain" description="PAS" evidence="16">
    <location>
        <begin position="314"/>
        <end position="358"/>
    </location>
</feature>
<evidence type="ECO:0000259" key="17">
    <source>
        <dbReference type="PROSITE" id="PS50113"/>
    </source>
</evidence>
<dbReference type="PROSITE" id="PS50112">
    <property type="entry name" value="PAS"/>
    <property type="match status" value="2"/>
</dbReference>
<dbReference type="SUPFAM" id="SSF52172">
    <property type="entry name" value="CheY-like"/>
    <property type="match status" value="1"/>
</dbReference>
<gene>
    <name evidence="18" type="ORF">LPC04_24480</name>
</gene>
<dbReference type="InterPro" id="IPR013656">
    <property type="entry name" value="PAS_4"/>
</dbReference>
<dbReference type="Gene3D" id="3.40.190.10">
    <property type="entry name" value="Periplasmic binding protein-like II"/>
    <property type="match status" value="2"/>
</dbReference>
<dbReference type="SUPFAM" id="SSF53850">
    <property type="entry name" value="Periplasmic binding protein-like II"/>
    <property type="match status" value="1"/>
</dbReference>
<evidence type="ECO:0000256" key="10">
    <source>
        <dbReference type="ARBA" id="ARBA00070152"/>
    </source>
</evidence>
<comment type="function">
    <text evidence="9">Member of the two-component regulatory system BvgS/BvgA. Phosphorylates BvgA via a four-step phosphorelay in response to environmental signals.</text>
</comment>
<keyword evidence="12" id="KW-0812">Transmembrane</keyword>
<dbReference type="SUPFAM" id="SSF55785">
    <property type="entry name" value="PYP-like sensor domain (PAS domain)"/>
    <property type="match status" value="3"/>
</dbReference>
<evidence type="ECO:0000256" key="11">
    <source>
        <dbReference type="PROSITE-ProRule" id="PRU00169"/>
    </source>
</evidence>
<dbReference type="CDD" id="cd16922">
    <property type="entry name" value="HATPase_EvgS-ArcB-TorS-like"/>
    <property type="match status" value="1"/>
</dbReference>
<dbReference type="PROSITE" id="PS50113">
    <property type="entry name" value="PAC"/>
    <property type="match status" value="1"/>
</dbReference>
<dbReference type="InterPro" id="IPR003018">
    <property type="entry name" value="GAF"/>
</dbReference>
<dbReference type="PANTHER" id="PTHR45339">
    <property type="entry name" value="HYBRID SIGNAL TRANSDUCTION HISTIDINE KINASE J"/>
    <property type="match status" value="1"/>
</dbReference>
<dbReference type="SMART" id="SM00091">
    <property type="entry name" value="PAS"/>
    <property type="match status" value="2"/>
</dbReference>
<dbReference type="InterPro" id="IPR036097">
    <property type="entry name" value="HisK_dim/P_sf"/>
</dbReference>
<dbReference type="Pfam" id="PF13426">
    <property type="entry name" value="PAS_9"/>
    <property type="match status" value="1"/>
</dbReference>
<evidence type="ECO:0000259" key="15">
    <source>
        <dbReference type="PROSITE" id="PS50110"/>
    </source>
</evidence>
<keyword evidence="6" id="KW-0418">Kinase</keyword>
<dbReference type="InterPro" id="IPR003661">
    <property type="entry name" value="HisK_dim/P_dom"/>
</dbReference>
<dbReference type="CDD" id="cd00130">
    <property type="entry name" value="PAS"/>
    <property type="match status" value="2"/>
</dbReference>
<evidence type="ECO:0000256" key="5">
    <source>
        <dbReference type="ARBA" id="ARBA00022729"/>
    </source>
</evidence>
<keyword evidence="7" id="KW-0902">Two-component regulatory system</keyword>
<dbReference type="InterPro" id="IPR001638">
    <property type="entry name" value="Solute-binding_3/MltF_N"/>
</dbReference>
<keyword evidence="12" id="KW-1133">Transmembrane helix</keyword>
<dbReference type="FunFam" id="3.30.565.10:FF:000010">
    <property type="entry name" value="Sensor histidine kinase RcsC"/>
    <property type="match status" value="1"/>
</dbReference>
<evidence type="ECO:0000256" key="4">
    <source>
        <dbReference type="ARBA" id="ARBA00022679"/>
    </source>
</evidence>
<dbReference type="Pfam" id="PF13185">
    <property type="entry name" value="GAF_2"/>
    <property type="match status" value="1"/>
</dbReference>
<dbReference type="SMART" id="SM00062">
    <property type="entry name" value="PBPb"/>
    <property type="match status" value="1"/>
</dbReference>
<dbReference type="Pfam" id="PF00497">
    <property type="entry name" value="SBP_bac_3"/>
    <property type="match status" value="1"/>
</dbReference>
<evidence type="ECO:0000256" key="2">
    <source>
        <dbReference type="ARBA" id="ARBA00012438"/>
    </source>
</evidence>
<dbReference type="Pfam" id="PF00512">
    <property type="entry name" value="HisKA"/>
    <property type="match status" value="1"/>
</dbReference>
<feature type="domain" description="PAS" evidence="16">
    <location>
        <begin position="622"/>
        <end position="671"/>
    </location>
</feature>
<evidence type="ECO:0000256" key="3">
    <source>
        <dbReference type="ARBA" id="ARBA00022553"/>
    </source>
</evidence>
<dbReference type="SMART" id="SM00387">
    <property type="entry name" value="HATPase_c"/>
    <property type="match status" value="1"/>
</dbReference>
<sequence length="1258" mass="138067">MRVALSLLVLPLMADAAPASQAIPDVVSEAASPAGVAAAPAGPASTPPPRVIHVVGADNYPPYLFRDEDGRPAGLVADEWALWEKKTGVHVDLQPVDWADAMRRVANGEAEVIDTIFWSSERARTMDFTAPFADVREPIYAESSVKGLVDLHSLKGFHVAALSGDLCIDRLRAGGVTLIDTYPSYQSLIASAVAGGPKIFCMDGPSAEYYLYKANASQRFREAFVMYYGHMHRAVRRGDSGTLSLIEKGFDQISPGEKKALEDKWFGAPLVGERWLRAFVIALAALALAAVVAVLWGLAMRRAVRDKTAEIDSQARRLRTLIDTLPDLVWFKGLDGKFLACNVRFERFIGAPENELLGHPASAFLPAAVAAEFAAADQRAIEVRAPVPHQFTLTYAHDGHQELVESLHTPVFGSHGELTGVLSIGRDVTQRRDDERHLRRLNRLYQVLTNVHAAIARERAPEPLFAAVCQIMVRDGGLRMAWIGRPDTDAGELVPVAWAGKTGDYLDPPHASLAEGPRGLAPSVQAFREGRAMHSTDIGSDPGMATWREGALALGYRSSSAYPLKSRGRTVGVFTMYSSAIQFFDAGELALLERLSEDIGRALEGYELAEEREQAINDLRDSEARFSTMFRMSPSGLGLARYDDKRYLEVNDAFISMFGYGPDEAIGRNGLELDTWVDIKLRGEAMAALERDGEVRNIEAPFRTRSGDIFHASFSAMRVSIGGEDLVLASYFDLTAQRLATRTLEDRKLELERIVSQRTAELSRVLDAMPDRYFRMRQDGTVVDFRIGREEDMYTQTANLLGRRIDQLLPSPASDALHSAIAEAIATKDIVVVEYALPFPEGERYFEARTLPLGTDQVIMFVRNITDRHSLEADRERARLNAVALANAKSEFLANMSHEIRTPLNGLLGLAQIGQRDTADPRTAANFAAILNSGRLLLGIVNDVLDFSKIEVGKLRVEQRPISPHALAEEAVALLRDRAIEKHIALELTFDPALPDRCMGDALRTQQVLVNLLSNAIKFTETGSVGVWAGLETGPEGVRMVYRVADTGIGIAPEQLAHLFDAFQQADTSTTRRFGGTGLGLAISKRLAELMGGAVQVRSEPGVGSVFELRLPWIPAAGTPPELTRDSSWADSPRRLDGVRVLVAEDNEVNQIVLERALEIEGADTTIVGDGRQAVNRVLADGRESYDVVLMDIQMPEMDGYEATRRILELAPDLPVIGQTAHAMLDERRECLAAGMVDHIAKPIDFRQLVDMIVRHIA</sequence>
<dbReference type="Gene3D" id="3.30.565.10">
    <property type="entry name" value="Histidine kinase-like ATPase, C-terminal domain"/>
    <property type="match status" value="1"/>
</dbReference>
<evidence type="ECO:0000256" key="6">
    <source>
        <dbReference type="ARBA" id="ARBA00022777"/>
    </source>
</evidence>
<dbReference type="CDD" id="cd17546">
    <property type="entry name" value="REC_hyHK_CKI1_RcsC-like"/>
    <property type="match status" value="1"/>
</dbReference>
<dbReference type="SMART" id="SM00388">
    <property type="entry name" value="HisKA"/>
    <property type="match status" value="1"/>
</dbReference>
<dbReference type="SMART" id="SM00448">
    <property type="entry name" value="REC"/>
    <property type="match status" value="1"/>
</dbReference>